<keyword evidence="2" id="KW-0119">Carbohydrate metabolism</keyword>
<accession>E0UIA1</accession>
<dbReference type="KEGG" id="cyj:Cyan7822_4979"/>
<dbReference type="InterPro" id="IPR001000">
    <property type="entry name" value="GH10_dom"/>
</dbReference>
<protein>
    <submittedName>
        <fullName evidence="5">Glycoside hydrolase family 10</fullName>
    </submittedName>
</protein>
<dbReference type="OrthoDB" id="9809277at2"/>
<dbReference type="CAZy" id="GH10">
    <property type="family name" value="Glycoside Hydrolase Family 10"/>
</dbReference>
<dbReference type="PANTHER" id="PTHR31490">
    <property type="entry name" value="GLYCOSYL HYDROLASE"/>
    <property type="match status" value="1"/>
</dbReference>
<evidence type="ECO:0000259" key="4">
    <source>
        <dbReference type="PROSITE" id="PS51760"/>
    </source>
</evidence>
<dbReference type="PROSITE" id="PS51760">
    <property type="entry name" value="GH10_2"/>
    <property type="match status" value="1"/>
</dbReference>
<dbReference type="SUPFAM" id="SSF51445">
    <property type="entry name" value="(Trans)glycosidases"/>
    <property type="match status" value="1"/>
</dbReference>
<feature type="domain" description="GH10" evidence="4">
    <location>
        <begin position="205"/>
        <end position="520"/>
    </location>
</feature>
<gene>
    <name evidence="5" type="ordered locus">Cyan7822_4979</name>
</gene>
<dbReference type="RefSeq" id="WP_013324907.1">
    <property type="nucleotide sequence ID" value="NC_014501.1"/>
</dbReference>
<sequence>MVRINRRQVLHFLEGLTLATIAPHSGLSLKVMAIAAPEIEIRVWDTEGKPLDVKKLSQLYFLNLNDEPLPRLSWRVEEGKFFAQVPAFPFMIALKMPIRGFGEVTLYADNNGRGYSAADFPLNLNLAFAQSRLHRVTLAVSTWLEEGIQFPDFVSTRLERAKDYLNKALSTDIFDFQLSLYNKSLAESLWAGEKAVFAQAKYKIKQQATRLDFLFGCNFFRHSQDSSEYDKHFKALFNFATVPFYWRGFEPQPNQKNFAEVDEKVSWLMRSRITPKGHPLVWFHEAGIPDWVMNKSYEEIKELTAKRVTEIVAYYKQKIPYYDIINEPHGIAWANKLNYNLDQFIELTRIASDAAYQGNPQVIRIINNCNIWAENIPYHKPPQHSPYEYLKATMAANIPFEVIGLQLYYPDQDMFEINRMLDRFSQLGKPIHITELGVSSSTEPDENSFFPDTIGLWHEPWSQKVQADWLEQFYTLCYSKPYIKAISWWDLADGGNFWPHGGLLNADMTPKESFYRLRNLLYQWGIKQDPKKKRRNRNYL</sequence>
<dbReference type="PANTHER" id="PTHR31490:SF1">
    <property type="entry name" value="ENDO-1,4-BETA-XYLANASE 1"/>
    <property type="match status" value="1"/>
</dbReference>
<dbReference type="InterPro" id="IPR044846">
    <property type="entry name" value="GH10"/>
</dbReference>
<dbReference type="Gene3D" id="3.20.20.80">
    <property type="entry name" value="Glycosidases"/>
    <property type="match status" value="1"/>
</dbReference>
<reference evidence="6" key="1">
    <citation type="journal article" date="2011" name="MBio">
        <title>Novel metabolic attributes of the genus Cyanothece, comprising a group of unicellular nitrogen-fixing Cyanobacteria.</title>
        <authorList>
            <person name="Bandyopadhyay A."/>
            <person name="Elvitigala T."/>
            <person name="Welsh E."/>
            <person name="Stockel J."/>
            <person name="Liberton M."/>
            <person name="Min H."/>
            <person name="Sherman L.A."/>
            <person name="Pakrasi H.B."/>
        </authorList>
    </citation>
    <scope>NUCLEOTIDE SEQUENCE [LARGE SCALE GENOMIC DNA]</scope>
    <source>
        <strain evidence="6">PCC 7822</strain>
    </source>
</reference>
<organism evidence="5 6">
    <name type="scientific">Gloeothece verrucosa (strain PCC 7822)</name>
    <name type="common">Cyanothece sp. (strain PCC 7822)</name>
    <dbReference type="NCBI Taxonomy" id="497965"/>
    <lineage>
        <taxon>Bacteria</taxon>
        <taxon>Bacillati</taxon>
        <taxon>Cyanobacteriota</taxon>
        <taxon>Cyanophyceae</taxon>
        <taxon>Oscillatoriophycideae</taxon>
        <taxon>Chroococcales</taxon>
        <taxon>Aphanothecaceae</taxon>
        <taxon>Gloeothece</taxon>
        <taxon>Gloeothece verrucosa</taxon>
    </lineage>
</organism>
<dbReference type="GO" id="GO:0004553">
    <property type="term" value="F:hydrolase activity, hydrolyzing O-glycosyl compounds"/>
    <property type="evidence" value="ECO:0007669"/>
    <property type="project" value="InterPro"/>
</dbReference>
<dbReference type="EMBL" id="CP002198">
    <property type="protein sequence ID" value="ADN16869.1"/>
    <property type="molecule type" value="Genomic_DNA"/>
</dbReference>
<dbReference type="GO" id="GO:0000272">
    <property type="term" value="P:polysaccharide catabolic process"/>
    <property type="evidence" value="ECO:0007669"/>
    <property type="project" value="UniProtKB-KW"/>
</dbReference>
<dbReference type="HOGENOM" id="CLU_522468_0_0_3"/>
<dbReference type="SMART" id="SM00633">
    <property type="entry name" value="Glyco_10"/>
    <property type="match status" value="1"/>
</dbReference>
<proteinExistence type="predicted"/>
<evidence type="ECO:0000256" key="3">
    <source>
        <dbReference type="ARBA" id="ARBA00023326"/>
    </source>
</evidence>
<keyword evidence="1 5" id="KW-0378">Hydrolase</keyword>
<dbReference type="Pfam" id="PF00331">
    <property type="entry name" value="Glyco_hydro_10"/>
    <property type="match status" value="1"/>
</dbReference>
<name>E0UIA1_GLOV7</name>
<keyword evidence="3" id="KW-0624">Polysaccharide degradation</keyword>
<dbReference type="eggNOG" id="COG3693">
    <property type="taxonomic scope" value="Bacteria"/>
</dbReference>
<dbReference type="InterPro" id="IPR017853">
    <property type="entry name" value="GH"/>
</dbReference>
<evidence type="ECO:0000256" key="2">
    <source>
        <dbReference type="ARBA" id="ARBA00023277"/>
    </source>
</evidence>
<evidence type="ECO:0000313" key="5">
    <source>
        <dbReference type="EMBL" id="ADN16869.1"/>
    </source>
</evidence>
<dbReference type="AlphaFoldDB" id="E0UIA1"/>
<evidence type="ECO:0000313" key="6">
    <source>
        <dbReference type="Proteomes" id="UP000008206"/>
    </source>
</evidence>
<evidence type="ECO:0000256" key="1">
    <source>
        <dbReference type="ARBA" id="ARBA00022801"/>
    </source>
</evidence>
<dbReference type="STRING" id="497965.Cyan7822_4979"/>
<keyword evidence="6" id="KW-1185">Reference proteome</keyword>
<dbReference type="Proteomes" id="UP000008206">
    <property type="component" value="Chromosome"/>
</dbReference>